<dbReference type="EMBL" id="BGZK01001349">
    <property type="protein sequence ID" value="GBP77849.1"/>
    <property type="molecule type" value="Genomic_DNA"/>
</dbReference>
<reference evidence="1 2" key="1">
    <citation type="journal article" date="2019" name="Commun. Biol.">
        <title>The bagworm genome reveals a unique fibroin gene that provides high tensile strength.</title>
        <authorList>
            <person name="Kono N."/>
            <person name="Nakamura H."/>
            <person name="Ohtoshi R."/>
            <person name="Tomita M."/>
            <person name="Numata K."/>
            <person name="Arakawa K."/>
        </authorList>
    </citation>
    <scope>NUCLEOTIDE SEQUENCE [LARGE SCALE GENOMIC DNA]</scope>
</reference>
<dbReference type="Proteomes" id="UP000299102">
    <property type="component" value="Unassembled WGS sequence"/>
</dbReference>
<protein>
    <recommendedName>
        <fullName evidence="3">RNA-directed DNA polymerase from transposon BS</fullName>
    </recommendedName>
</protein>
<accession>A0A4C1YTA1</accession>
<evidence type="ECO:0008006" key="3">
    <source>
        <dbReference type="Google" id="ProtNLM"/>
    </source>
</evidence>
<evidence type="ECO:0000313" key="1">
    <source>
        <dbReference type="EMBL" id="GBP77849.1"/>
    </source>
</evidence>
<keyword evidence="2" id="KW-1185">Reference proteome</keyword>
<name>A0A4C1YTA1_EUMVA</name>
<evidence type="ECO:0000313" key="2">
    <source>
        <dbReference type="Proteomes" id="UP000299102"/>
    </source>
</evidence>
<sequence length="133" mass="15740">MSVRPFVRISQAFYSKTTRRILMKFLIEVYAVHKNTHLTRRQIRAGVPQGSTLSLLRYSAYTKDIPRSASCVQPALFADDTALHFRARRRYTQNMFKLLVEREEFWADTIVVKYNRSERIVMLDDFSGWLDMK</sequence>
<gene>
    <name evidence="1" type="ORF">EVAR_59955_1</name>
</gene>
<dbReference type="AlphaFoldDB" id="A0A4C1YTA1"/>
<dbReference type="OrthoDB" id="6627393at2759"/>
<comment type="caution">
    <text evidence="1">The sequence shown here is derived from an EMBL/GenBank/DDBJ whole genome shotgun (WGS) entry which is preliminary data.</text>
</comment>
<organism evidence="1 2">
    <name type="scientific">Eumeta variegata</name>
    <name type="common">Bagworm moth</name>
    <name type="synonym">Eumeta japonica</name>
    <dbReference type="NCBI Taxonomy" id="151549"/>
    <lineage>
        <taxon>Eukaryota</taxon>
        <taxon>Metazoa</taxon>
        <taxon>Ecdysozoa</taxon>
        <taxon>Arthropoda</taxon>
        <taxon>Hexapoda</taxon>
        <taxon>Insecta</taxon>
        <taxon>Pterygota</taxon>
        <taxon>Neoptera</taxon>
        <taxon>Endopterygota</taxon>
        <taxon>Lepidoptera</taxon>
        <taxon>Glossata</taxon>
        <taxon>Ditrysia</taxon>
        <taxon>Tineoidea</taxon>
        <taxon>Psychidae</taxon>
        <taxon>Oiketicinae</taxon>
        <taxon>Eumeta</taxon>
    </lineage>
</organism>
<proteinExistence type="predicted"/>